<organism evidence="1 2">
    <name type="scientific">Homarus americanus</name>
    <name type="common">American lobster</name>
    <dbReference type="NCBI Taxonomy" id="6706"/>
    <lineage>
        <taxon>Eukaryota</taxon>
        <taxon>Metazoa</taxon>
        <taxon>Ecdysozoa</taxon>
        <taxon>Arthropoda</taxon>
        <taxon>Crustacea</taxon>
        <taxon>Multicrustacea</taxon>
        <taxon>Malacostraca</taxon>
        <taxon>Eumalacostraca</taxon>
        <taxon>Eucarida</taxon>
        <taxon>Decapoda</taxon>
        <taxon>Pleocyemata</taxon>
        <taxon>Astacidea</taxon>
        <taxon>Nephropoidea</taxon>
        <taxon>Nephropidae</taxon>
        <taxon>Homarus</taxon>
    </lineage>
</organism>
<protein>
    <submittedName>
        <fullName evidence="1">Uncharacterized protein</fullName>
    </submittedName>
</protein>
<sequence length="96" mass="11129">MVIASTTIPLNMARKFTQVVALRVTVNGLVMTERRRHQLLRRIELHSQSHQKHTVSMILTEPLAYIWTGGHRTGKRNFAWYNGERFTISEWSHTGA</sequence>
<comment type="caution">
    <text evidence="1">The sequence shown here is derived from an EMBL/GenBank/DDBJ whole genome shotgun (WGS) entry which is preliminary data.</text>
</comment>
<accession>A0A8J5MVL6</accession>
<keyword evidence="2" id="KW-1185">Reference proteome</keyword>
<evidence type="ECO:0000313" key="1">
    <source>
        <dbReference type="EMBL" id="KAG7165488.1"/>
    </source>
</evidence>
<feature type="non-terminal residue" evidence="1">
    <location>
        <position position="96"/>
    </location>
</feature>
<dbReference type="EMBL" id="JAHLQT010024326">
    <property type="protein sequence ID" value="KAG7165488.1"/>
    <property type="molecule type" value="Genomic_DNA"/>
</dbReference>
<evidence type="ECO:0000313" key="2">
    <source>
        <dbReference type="Proteomes" id="UP000747542"/>
    </source>
</evidence>
<dbReference type="AlphaFoldDB" id="A0A8J5MVL6"/>
<name>A0A8J5MVL6_HOMAM</name>
<proteinExistence type="predicted"/>
<gene>
    <name evidence="1" type="ORF">Hamer_G028282</name>
</gene>
<reference evidence="1" key="1">
    <citation type="journal article" date="2021" name="Sci. Adv.">
        <title>The American lobster genome reveals insights on longevity, neural, and immune adaptations.</title>
        <authorList>
            <person name="Polinski J.M."/>
            <person name="Zimin A.V."/>
            <person name="Clark K.F."/>
            <person name="Kohn A.B."/>
            <person name="Sadowski N."/>
            <person name="Timp W."/>
            <person name="Ptitsyn A."/>
            <person name="Khanna P."/>
            <person name="Romanova D.Y."/>
            <person name="Williams P."/>
            <person name="Greenwood S.J."/>
            <person name="Moroz L.L."/>
            <person name="Walt D.R."/>
            <person name="Bodnar A.G."/>
        </authorList>
    </citation>
    <scope>NUCLEOTIDE SEQUENCE</scope>
    <source>
        <strain evidence="1">GMGI-L3</strain>
    </source>
</reference>
<dbReference type="Proteomes" id="UP000747542">
    <property type="component" value="Unassembled WGS sequence"/>
</dbReference>